<dbReference type="SUPFAM" id="SSF117839">
    <property type="entry name" value="WWE domain"/>
    <property type="match status" value="2"/>
</dbReference>
<feature type="compositionally biased region" description="Polar residues" evidence="1">
    <location>
        <begin position="217"/>
        <end position="229"/>
    </location>
</feature>
<dbReference type="InterPro" id="IPR018123">
    <property type="entry name" value="WWE-dom_subgr"/>
</dbReference>
<dbReference type="EMBL" id="CAJZBQ010000046">
    <property type="protein sequence ID" value="CAG9328592.1"/>
    <property type="molecule type" value="Genomic_DNA"/>
</dbReference>
<evidence type="ECO:0000313" key="3">
    <source>
        <dbReference type="EMBL" id="CAG9328592.1"/>
    </source>
</evidence>
<dbReference type="Pfam" id="PF02825">
    <property type="entry name" value="WWE"/>
    <property type="match status" value="2"/>
</dbReference>
<dbReference type="InterPro" id="IPR004170">
    <property type="entry name" value="WWE_dom"/>
</dbReference>
<proteinExistence type="predicted"/>
<evidence type="ECO:0000259" key="2">
    <source>
        <dbReference type="PROSITE" id="PS50918"/>
    </source>
</evidence>
<dbReference type="AlphaFoldDB" id="A0AAU9JRH3"/>
<keyword evidence="4" id="KW-1185">Reference proteome</keyword>
<accession>A0AAU9JRH3</accession>
<dbReference type="GO" id="GO:0008270">
    <property type="term" value="F:zinc ion binding"/>
    <property type="evidence" value="ECO:0007669"/>
    <property type="project" value="InterPro"/>
</dbReference>
<feature type="compositionally biased region" description="Polar residues" evidence="1">
    <location>
        <begin position="96"/>
        <end position="110"/>
    </location>
</feature>
<feature type="compositionally biased region" description="Low complexity" evidence="1">
    <location>
        <begin position="236"/>
        <end position="251"/>
    </location>
</feature>
<feature type="domain" description="WWE" evidence="2">
    <location>
        <begin position="378"/>
        <end position="456"/>
    </location>
</feature>
<feature type="compositionally biased region" description="Low complexity" evidence="1">
    <location>
        <begin position="289"/>
        <end position="302"/>
    </location>
</feature>
<sequence length="458" mass="50438">MDAPRFQPFGFNQQSQSQDTQGFNVSQVPSSMNPSMQNQPGNYSSQSNGYPRPGQFIPGQHLQSMPFEQTRPYISEIQYQQNQQSSMPPSFIPAGTMSQISGNPSGTNPSMPIIRPPFAPKQDAQPLNPLTMPPSRSITPYNPQGNSFSSPPPISGTLTPTSRPSPGINPPFSSSQPLPSGINPPFNSSPANSQNLRFPPFSNAPANPSLRFPAFNTPGNNAQGQSFQPGGSDFYPSQPLNLSNLPPTQQPTQNYTENQAINQPFKSTPLNQPFSIPSSSPNNPPPFFPNSSPLPLNNPALNKAEIPQNPSTIIPPPEDNSPSRWTFSTSGLSKEFSKSETKIIEAAFREKKDHLILESNEGTFLIDFKSMTRRKIDNNGEPINRQGGGVSWKWKNEDGSWRDYSPDDIQTIESGYQNMQKNGAPTSITLNGRYTIDYLTLKQVNTKTNFGREIKRYS</sequence>
<evidence type="ECO:0000313" key="4">
    <source>
        <dbReference type="Proteomes" id="UP001162131"/>
    </source>
</evidence>
<dbReference type="SMART" id="SM00678">
    <property type="entry name" value="WWE"/>
    <property type="match status" value="1"/>
</dbReference>
<name>A0AAU9JRH3_9CILI</name>
<organism evidence="3 4">
    <name type="scientific">Blepharisma stoltei</name>
    <dbReference type="NCBI Taxonomy" id="1481888"/>
    <lineage>
        <taxon>Eukaryota</taxon>
        <taxon>Sar</taxon>
        <taxon>Alveolata</taxon>
        <taxon>Ciliophora</taxon>
        <taxon>Postciliodesmatophora</taxon>
        <taxon>Heterotrichea</taxon>
        <taxon>Heterotrichida</taxon>
        <taxon>Blepharismidae</taxon>
        <taxon>Blepharisma</taxon>
    </lineage>
</organism>
<feature type="compositionally biased region" description="Polar residues" evidence="1">
    <location>
        <begin position="252"/>
        <end position="272"/>
    </location>
</feature>
<feature type="region of interest" description="Disordered" evidence="1">
    <location>
        <begin position="1"/>
        <end position="64"/>
    </location>
</feature>
<feature type="compositionally biased region" description="Polar residues" evidence="1">
    <location>
        <begin position="320"/>
        <end position="332"/>
    </location>
</feature>
<dbReference type="PROSITE" id="PS50918">
    <property type="entry name" value="WWE"/>
    <property type="match status" value="1"/>
</dbReference>
<comment type="caution">
    <text evidence="3">The sequence shown here is derived from an EMBL/GenBank/DDBJ whole genome shotgun (WGS) entry which is preliminary data.</text>
</comment>
<gene>
    <name evidence="3" type="ORF">BSTOLATCC_MIC46589</name>
</gene>
<feature type="compositionally biased region" description="Polar residues" evidence="1">
    <location>
        <begin position="10"/>
        <end position="49"/>
    </location>
</feature>
<feature type="region of interest" description="Disordered" evidence="1">
    <location>
        <begin position="79"/>
        <end position="332"/>
    </location>
</feature>
<dbReference type="InterPro" id="IPR037197">
    <property type="entry name" value="WWE_dom_sf"/>
</dbReference>
<feature type="compositionally biased region" description="Polar residues" evidence="1">
    <location>
        <begin position="79"/>
        <end position="88"/>
    </location>
</feature>
<evidence type="ECO:0000256" key="1">
    <source>
        <dbReference type="SAM" id="MobiDB-lite"/>
    </source>
</evidence>
<reference evidence="3" key="1">
    <citation type="submission" date="2021-09" db="EMBL/GenBank/DDBJ databases">
        <authorList>
            <consortium name="AG Swart"/>
            <person name="Singh M."/>
            <person name="Singh A."/>
            <person name="Seah K."/>
            <person name="Emmerich C."/>
        </authorList>
    </citation>
    <scope>NUCLEOTIDE SEQUENCE</scope>
    <source>
        <strain evidence="3">ATCC30299</strain>
    </source>
</reference>
<feature type="compositionally biased region" description="Polar residues" evidence="1">
    <location>
        <begin position="185"/>
        <end position="196"/>
    </location>
</feature>
<feature type="compositionally biased region" description="Polar residues" evidence="1">
    <location>
        <begin position="134"/>
        <end position="149"/>
    </location>
</feature>
<dbReference type="Gene3D" id="3.30.720.50">
    <property type="match status" value="2"/>
</dbReference>
<protein>
    <recommendedName>
        <fullName evidence="2">WWE domain-containing protein</fullName>
    </recommendedName>
</protein>
<dbReference type="Proteomes" id="UP001162131">
    <property type="component" value="Unassembled WGS sequence"/>
</dbReference>